<reference evidence="2 3" key="1">
    <citation type="submission" date="2024-02" db="EMBL/GenBank/DDBJ databases">
        <title>A chromosome-level genome assembly of Drosophila madeirensis, a fruit fly species endemic to Madeira island.</title>
        <authorList>
            <person name="Tomihara K."/>
            <person name="Llopart A."/>
            <person name="Yamamoto D."/>
        </authorList>
    </citation>
    <scope>NUCLEOTIDE SEQUENCE [LARGE SCALE GENOMIC DNA]</scope>
    <source>
        <strain evidence="2 3">RF1</strain>
    </source>
</reference>
<accession>A0AAU9G622</accession>
<evidence type="ECO:0000256" key="1">
    <source>
        <dbReference type="SAM" id="SignalP"/>
    </source>
</evidence>
<sequence>MPPCSVPFSFAGIWMGILMVQSSMGERNWEYEPVSITAFSSDESLLKIGARIDRLNRGEFAFSMSLDWNYDADDNTMVEADAYRSVTGDESDYKILPWSIPRQPFYEYLNGFYKDAFIKNVGHCSNLVQSEGSYAPPWPRNVYKLDKCVANGEGLPEIAPEGFYKIVYTTSGQVQWGFTLIVKVTAKVL</sequence>
<feature type="signal peptide" evidence="1">
    <location>
        <begin position="1"/>
        <end position="25"/>
    </location>
</feature>
<proteinExistence type="predicted"/>
<dbReference type="AlphaFoldDB" id="A0AAU9G622"/>
<dbReference type="Pfam" id="PF06477">
    <property type="entry name" value="DUF1091"/>
    <property type="match status" value="1"/>
</dbReference>
<keyword evidence="1" id="KW-0732">Signal</keyword>
<name>A0AAU9G622_DROMD</name>
<gene>
    <name evidence="2" type="ORF">DMAD_02521</name>
</gene>
<dbReference type="PANTHER" id="PTHR21112">
    <property type="entry name" value="CHEMOSENSORY PROTEIN A 29A-RELATED"/>
    <property type="match status" value="1"/>
</dbReference>
<dbReference type="Proteomes" id="UP001500889">
    <property type="component" value="Chromosome E"/>
</dbReference>
<evidence type="ECO:0000313" key="3">
    <source>
        <dbReference type="Proteomes" id="UP001500889"/>
    </source>
</evidence>
<dbReference type="InterPro" id="IPR010512">
    <property type="entry name" value="DUF1091"/>
</dbReference>
<evidence type="ECO:0000313" key="2">
    <source>
        <dbReference type="EMBL" id="BFG03216.1"/>
    </source>
</evidence>
<protein>
    <submittedName>
        <fullName evidence="2">Uncharacterized protein</fullName>
    </submittedName>
</protein>
<keyword evidence="3" id="KW-1185">Reference proteome</keyword>
<feature type="chain" id="PRO_5043650461" evidence="1">
    <location>
        <begin position="26"/>
        <end position="189"/>
    </location>
</feature>
<organism evidence="2 3">
    <name type="scientific">Drosophila madeirensis</name>
    <name type="common">Fruit fly</name>
    <dbReference type="NCBI Taxonomy" id="30013"/>
    <lineage>
        <taxon>Eukaryota</taxon>
        <taxon>Metazoa</taxon>
        <taxon>Ecdysozoa</taxon>
        <taxon>Arthropoda</taxon>
        <taxon>Hexapoda</taxon>
        <taxon>Insecta</taxon>
        <taxon>Pterygota</taxon>
        <taxon>Neoptera</taxon>
        <taxon>Endopterygota</taxon>
        <taxon>Diptera</taxon>
        <taxon>Brachycera</taxon>
        <taxon>Muscomorpha</taxon>
        <taxon>Ephydroidea</taxon>
        <taxon>Drosophilidae</taxon>
        <taxon>Drosophila</taxon>
        <taxon>Sophophora</taxon>
    </lineage>
</organism>
<dbReference type="PANTHER" id="PTHR21112:SF0">
    <property type="entry name" value="CHEMOSENSORY PROTEIN A 29A-RELATED"/>
    <property type="match status" value="1"/>
</dbReference>
<dbReference type="EMBL" id="AP029267">
    <property type="protein sequence ID" value="BFG03216.1"/>
    <property type="molecule type" value="Genomic_DNA"/>
</dbReference>